<feature type="compositionally biased region" description="Basic and acidic residues" evidence="9">
    <location>
        <begin position="249"/>
        <end position="264"/>
    </location>
</feature>
<feature type="transmembrane region" description="Helical" evidence="10">
    <location>
        <begin position="137"/>
        <end position="161"/>
    </location>
</feature>
<reference evidence="11" key="1">
    <citation type="submission" date="2021-05" db="EMBL/GenBank/DDBJ databases">
        <authorList>
            <person name="Alioto T."/>
            <person name="Alioto T."/>
            <person name="Gomez Garrido J."/>
        </authorList>
    </citation>
    <scope>NUCLEOTIDE SEQUENCE</scope>
</reference>
<dbReference type="GO" id="GO:0005886">
    <property type="term" value="C:plasma membrane"/>
    <property type="evidence" value="ECO:0007669"/>
    <property type="project" value="UniProtKB-SubCell"/>
</dbReference>
<dbReference type="Pfam" id="PF00001">
    <property type="entry name" value="7tm_1"/>
    <property type="match status" value="1"/>
</dbReference>
<feature type="transmembrane region" description="Helical" evidence="10">
    <location>
        <begin position="453"/>
        <end position="470"/>
    </location>
</feature>
<evidence type="ECO:0000256" key="6">
    <source>
        <dbReference type="ARBA" id="ARBA00023136"/>
    </source>
</evidence>
<dbReference type="AlphaFoldDB" id="A0A8D9BBU8"/>
<evidence type="ECO:0008006" key="12">
    <source>
        <dbReference type="Google" id="ProtNLM"/>
    </source>
</evidence>
<dbReference type="Gene3D" id="1.20.1070.10">
    <property type="entry name" value="Rhodopsin 7-helix transmembrane proteins"/>
    <property type="match status" value="1"/>
</dbReference>
<name>A0A8D9BBU8_9HEMI</name>
<feature type="transmembrane region" description="Helical" evidence="10">
    <location>
        <begin position="39"/>
        <end position="61"/>
    </location>
</feature>
<feature type="transmembrane region" description="Helical" evidence="10">
    <location>
        <begin position="73"/>
        <end position="94"/>
    </location>
</feature>
<protein>
    <recommendedName>
        <fullName evidence="12">G-protein coupled receptors family 1 profile domain-containing protein</fullName>
    </recommendedName>
</protein>
<evidence type="ECO:0000256" key="5">
    <source>
        <dbReference type="ARBA" id="ARBA00023040"/>
    </source>
</evidence>
<feature type="transmembrane region" description="Helical" evidence="10">
    <location>
        <begin position="380"/>
        <end position="400"/>
    </location>
</feature>
<dbReference type="PANTHER" id="PTHR24230">
    <property type="entry name" value="G-PROTEIN COUPLED RECEPTOR"/>
    <property type="match status" value="1"/>
</dbReference>
<evidence type="ECO:0000256" key="7">
    <source>
        <dbReference type="ARBA" id="ARBA00023170"/>
    </source>
</evidence>
<dbReference type="PANTHER" id="PTHR24230:SF75">
    <property type="entry name" value="RELAXIN FAMILY PEPTIDE RECEPTOR 3"/>
    <property type="match status" value="1"/>
</dbReference>
<keyword evidence="4 10" id="KW-1133">Transmembrane helix</keyword>
<evidence type="ECO:0000256" key="9">
    <source>
        <dbReference type="SAM" id="MobiDB-lite"/>
    </source>
</evidence>
<dbReference type="EMBL" id="HBUF01616916">
    <property type="protein sequence ID" value="CAG6780097.1"/>
    <property type="molecule type" value="Transcribed_RNA"/>
</dbReference>
<feature type="region of interest" description="Disordered" evidence="9">
    <location>
        <begin position="190"/>
        <end position="236"/>
    </location>
</feature>
<sequence length="493" mass="57194">MNNLLANIFGSDTSDRLASSVPGPLLWIRDNPSSFICDVVEHAQCIVFYVYVCTLVAIALDRYRYIKYENENIIARYSVSFINLSIWGVCTILVCVQKKISKVMNVIAVNPVICKHIVPVSANNTDINYGLITVIDMLPLIVVLCILIFSYSILGTLLYYLKIYSVRRWKRLMKKMREIDNIMHMSMKVIHRKPHTEDDKTKKKKKNGRSNEKIEDIENECTNENNQTKQHENGELNDKSLELTHMTQVHKEERDVKRSQREDSFDNGDNTTNDFTKSTETIKNSRSSMCEPLNLYKDDHAQSMKMLLKGHKVIVNVSEVDDRVVIQTISQQISNNSDFNLLEANGLSTTELEDPNENNGEEIVELTEEDIHLIQEQQELNMTFIMMLFFSAIVFLILWLPMEIYNLSDLLAEKILPCESDSSKSECSNGNHFRNYSTFNQIYANNSMNKVTLLKSSNVIVLFVFFYCMYDHFRTTFNDSVSRIRRIVWKRRK</sequence>
<proteinExistence type="predicted"/>
<keyword evidence="5" id="KW-0297">G-protein coupled receptor</keyword>
<evidence type="ECO:0000256" key="3">
    <source>
        <dbReference type="ARBA" id="ARBA00022692"/>
    </source>
</evidence>
<evidence type="ECO:0000313" key="11">
    <source>
        <dbReference type="EMBL" id="CAG6780097.1"/>
    </source>
</evidence>
<evidence type="ECO:0000256" key="4">
    <source>
        <dbReference type="ARBA" id="ARBA00022989"/>
    </source>
</evidence>
<keyword evidence="3 10" id="KW-0812">Transmembrane</keyword>
<accession>A0A8D9BBU8</accession>
<evidence type="ECO:0000256" key="1">
    <source>
        <dbReference type="ARBA" id="ARBA00004651"/>
    </source>
</evidence>
<dbReference type="PRINTS" id="PR00237">
    <property type="entry name" value="GPCRRHODOPSN"/>
</dbReference>
<feature type="compositionally biased region" description="Polar residues" evidence="9">
    <location>
        <begin position="267"/>
        <end position="277"/>
    </location>
</feature>
<keyword evidence="7" id="KW-0675">Receptor</keyword>
<evidence type="ECO:0000256" key="2">
    <source>
        <dbReference type="ARBA" id="ARBA00022475"/>
    </source>
</evidence>
<comment type="subcellular location">
    <subcellularLocation>
        <location evidence="1">Cell membrane</location>
        <topology evidence="1">Multi-pass membrane protein</topology>
    </subcellularLocation>
</comment>
<evidence type="ECO:0000256" key="8">
    <source>
        <dbReference type="ARBA" id="ARBA00023224"/>
    </source>
</evidence>
<organism evidence="11">
    <name type="scientific">Cacopsylla melanoneura</name>
    <dbReference type="NCBI Taxonomy" id="428564"/>
    <lineage>
        <taxon>Eukaryota</taxon>
        <taxon>Metazoa</taxon>
        <taxon>Ecdysozoa</taxon>
        <taxon>Arthropoda</taxon>
        <taxon>Hexapoda</taxon>
        <taxon>Insecta</taxon>
        <taxon>Pterygota</taxon>
        <taxon>Neoptera</taxon>
        <taxon>Paraneoptera</taxon>
        <taxon>Hemiptera</taxon>
        <taxon>Sternorrhyncha</taxon>
        <taxon>Psylloidea</taxon>
        <taxon>Psyllidae</taxon>
        <taxon>Psyllinae</taxon>
        <taxon>Cacopsylla</taxon>
    </lineage>
</organism>
<evidence type="ECO:0000256" key="10">
    <source>
        <dbReference type="SAM" id="Phobius"/>
    </source>
</evidence>
<feature type="region of interest" description="Disordered" evidence="9">
    <location>
        <begin position="249"/>
        <end position="277"/>
    </location>
</feature>
<dbReference type="GO" id="GO:0008528">
    <property type="term" value="F:G protein-coupled peptide receptor activity"/>
    <property type="evidence" value="ECO:0007669"/>
    <property type="project" value="TreeGrafter"/>
</dbReference>
<keyword evidence="2" id="KW-1003">Cell membrane</keyword>
<keyword evidence="8" id="KW-0807">Transducer</keyword>
<dbReference type="InterPro" id="IPR000276">
    <property type="entry name" value="GPCR_Rhodpsn"/>
</dbReference>
<dbReference type="GO" id="GO:0007218">
    <property type="term" value="P:neuropeptide signaling pathway"/>
    <property type="evidence" value="ECO:0007669"/>
    <property type="project" value="TreeGrafter"/>
</dbReference>
<keyword evidence="6 10" id="KW-0472">Membrane</keyword>
<dbReference type="SUPFAM" id="SSF81321">
    <property type="entry name" value="Family A G protein-coupled receptor-like"/>
    <property type="match status" value="1"/>
</dbReference>